<name>A0A0A0D0V1_9PROT</name>
<accession>A0A0A0D0V1</accession>
<protein>
    <submittedName>
        <fullName evidence="1">Uncharacterized protein</fullName>
    </submittedName>
</protein>
<evidence type="ECO:0000313" key="1">
    <source>
        <dbReference type="EMBL" id="KGM32316.1"/>
    </source>
</evidence>
<feature type="non-terminal residue" evidence="1">
    <location>
        <position position="1"/>
    </location>
</feature>
<dbReference type="EMBL" id="JANX01000336">
    <property type="protein sequence ID" value="KGM32316.1"/>
    <property type="molecule type" value="Genomic_DNA"/>
</dbReference>
<evidence type="ECO:0000313" key="2">
    <source>
        <dbReference type="Proteomes" id="UP000029995"/>
    </source>
</evidence>
<dbReference type="AlphaFoldDB" id="A0A0A0D0V1"/>
<gene>
    <name evidence="1" type="ORF">P409_22065</name>
</gene>
<sequence length="81" mass="8952">NGAPYHWIVNEDWAKADWAGGPGTPPFGFILMDGLHARAIAARYGMPDRVERCAGIPLWRYDDPDRLRRPLAAAVPVALPD</sequence>
<reference evidence="1 2" key="1">
    <citation type="submission" date="2014-01" db="EMBL/GenBank/DDBJ databases">
        <title>Genome sequence determination for a cystic fibrosis isolate, Inquilinus limosus.</title>
        <authorList>
            <person name="Pino M."/>
            <person name="Di Conza J."/>
            <person name="Gutkind G."/>
        </authorList>
    </citation>
    <scope>NUCLEOTIDE SEQUENCE [LARGE SCALE GENOMIC DNA]</scope>
    <source>
        <strain evidence="1 2">MP06</strain>
    </source>
</reference>
<dbReference type="OrthoDB" id="1326893at28211"/>
<organism evidence="1 2">
    <name type="scientific">Inquilinus limosus MP06</name>
    <dbReference type="NCBI Taxonomy" id="1398085"/>
    <lineage>
        <taxon>Bacteria</taxon>
        <taxon>Pseudomonadati</taxon>
        <taxon>Pseudomonadota</taxon>
        <taxon>Alphaproteobacteria</taxon>
        <taxon>Rhodospirillales</taxon>
        <taxon>Rhodospirillaceae</taxon>
        <taxon>Inquilinus</taxon>
    </lineage>
</organism>
<proteinExistence type="predicted"/>
<comment type="caution">
    <text evidence="1">The sequence shown here is derived from an EMBL/GenBank/DDBJ whole genome shotgun (WGS) entry which is preliminary data.</text>
</comment>
<dbReference type="Proteomes" id="UP000029995">
    <property type="component" value="Unassembled WGS sequence"/>
</dbReference>
<dbReference type="RefSeq" id="WP_034843742.1">
    <property type="nucleotide sequence ID" value="NZ_JANX01000336.1"/>
</dbReference>